<feature type="transmembrane region" description="Helical" evidence="7">
    <location>
        <begin position="52"/>
        <end position="69"/>
    </location>
</feature>
<dbReference type="NCBIfam" id="TIGR00711">
    <property type="entry name" value="efflux_EmrB"/>
    <property type="match status" value="1"/>
</dbReference>
<dbReference type="InterPro" id="IPR011701">
    <property type="entry name" value="MFS"/>
</dbReference>
<comment type="subcellular location">
    <subcellularLocation>
        <location evidence="1">Cell membrane</location>
        <topology evidence="1">Multi-pass membrane protein</topology>
    </subcellularLocation>
</comment>
<dbReference type="Pfam" id="PF07690">
    <property type="entry name" value="MFS_1"/>
    <property type="match status" value="1"/>
</dbReference>
<feature type="transmembrane region" description="Helical" evidence="7">
    <location>
        <begin position="264"/>
        <end position="287"/>
    </location>
</feature>
<keyword evidence="4 7" id="KW-0812">Transmembrane</keyword>
<sequence length="472" mass="48616">MTPRSHRAWVLALTSIASLMVALDTLIVTVALSTIRDDLGATLEELEWTVNAYNLSLAVLLMTGSALGERYGRRRLFAVGLVGFTVASAACALAPGVGWLIAARVAQGAGAALLMPLSLAILSAAYPPERRGRAMGIFMGVTGLSVVGGPLLGGAITEGVSWEWIFWLNVPLGLLVLPFVLTRIEESRGFGTGLDLPGLALGTAAAFGLVWGLVRGNVAGWDSLEVVGALVLGALLLVAFVAWERRAREPMLPLEFFRSRAFSAGNATGFLLTASLFGTLFVIAQFLQIGLGHSPFEAGLRLVPWTGCLMVVAPLAGALVDRLGERPFLVGGLLLQAGGFGWIALVAEPGMAYGPLVPPLVVSGVGIAMAIPATQNSVVGAVPPHMIGKGAGTNTMLRQLGGVFGVAVLVAVFAGWGGYESPQAFADGFVAALAGASLLALLGAAAGLLIPRRRTTAAAAAPGERAPEVVRS</sequence>
<feature type="transmembrane region" description="Helical" evidence="7">
    <location>
        <begin position="164"/>
        <end position="182"/>
    </location>
</feature>
<feature type="domain" description="Major facilitator superfamily (MFS) profile" evidence="8">
    <location>
        <begin position="10"/>
        <end position="454"/>
    </location>
</feature>
<evidence type="ECO:0000256" key="6">
    <source>
        <dbReference type="ARBA" id="ARBA00023136"/>
    </source>
</evidence>
<feature type="transmembrane region" description="Helical" evidence="7">
    <location>
        <begin position="327"/>
        <end position="347"/>
    </location>
</feature>
<keyword evidence="2" id="KW-0813">Transport</keyword>
<keyword evidence="10" id="KW-1185">Reference proteome</keyword>
<name>A0A7W9GNB3_9ACTN</name>
<dbReference type="PRINTS" id="PR01036">
    <property type="entry name" value="TCRTETB"/>
</dbReference>
<feature type="transmembrane region" description="Helical" evidence="7">
    <location>
        <begin position="302"/>
        <end position="320"/>
    </location>
</feature>
<dbReference type="InterPro" id="IPR020846">
    <property type="entry name" value="MFS_dom"/>
</dbReference>
<evidence type="ECO:0000313" key="10">
    <source>
        <dbReference type="Proteomes" id="UP000542813"/>
    </source>
</evidence>
<evidence type="ECO:0000256" key="4">
    <source>
        <dbReference type="ARBA" id="ARBA00022692"/>
    </source>
</evidence>
<dbReference type="SUPFAM" id="SSF103473">
    <property type="entry name" value="MFS general substrate transporter"/>
    <property type="match status" value="2"/>
</dbReference>
<evidence type="ECO:0000256" key="2">
    <source>
        <dbReference type="ARBA" id="ARBA00022448"/>
    </source>
</evidence>
<dbReference type="Gene3D" id="1.20.1720.10">
    <property type="entry name" value="Multidrug resistance protein D"/>
    <property type="match status" value="1"/>
</dbReference>
<accession>A0A7W9GNB3</accession>
<dbReference type="PANTHER" id="PTHR42718">
    <property type="entry name" value="MAJOR FACILITATOR SUPERFAMILY MULTIDRUG TRANSPORTER MFSC"/>
    <property type="match status" value="1"/>
</dbReference>
<feature type="transmembrane region" description="Helical" evidence="7">
    <location>
        <begin position="429"/>
        <end position="450"/>
    </location>
</feature>
<dbReference type="InterPro" id="IPR036259">
    <property type="entry name" value="MFS_trans_sf"/>
</dbReference>
<protein>
    <submittedName>
        <fullName evidence="9">EmrB/QacA subfamily drug resistance transporter</fullName>
    </submittedName>
</protein>
<evidence type="ECO:0000256" key="7">
    <source>
        <dbReference type="SAM" id="Phobius"/>
    </source>
</evidence>
<dbReference type="GO" id="GO:0022857">
    <property type="term" value="F:transmembrane transporter activity"/>
    <property type="evidence" value="ECO:0007669"/>
    <property type="project" value="InterPro"/>
</dbReference>
<dbReference type="PROSITE" id="PS50850">
    <property type="entry name" value="MFS"/>
    <property type="match status" value="1"/>
</dbReference>
<dbReference type="PANTHER" id="PTHR42718:SF42">
    <property type="entry name" value="EXPORT PROTEIN"/>
    <property type="match status" value="1"/>
</dbReference>
<feature type="transmembrane region" description="Helical" evidence="7">
    <location>
        <begin position="194"/>
        <end position="214"/>
    </location>
</feature>
<evidence type="ECO:0000256" key="1">
    <source>
        <dbReference type="ARBA" id="ARBA00004651"/>
    </source>
</evidence>
<evidence type="ECO:0000259" key="8">
    <source>
        <dbReference type="PROSITE" id="PS50850"/>
    </source>
</evidence>
<feature type="transmembrane region" description="Helical" evidence="7">
    <location>
        <begin position="359"/>
        <end position="379"/>
    </location>
</feature>
<dbReference type="RefSeq" id="WP_184820532.1">
    <property type="nucleotide sequence ID" value="NZ_JACHMM010000001.1"/>
</dbReference>
<feature type="transmembrane region" description="Helical" evidence="7">
    <location>
        <begin position="108"/>
        <end position="127"/>
    </location>
</feature>
<comment type="caution">
    <text evidence="9">The sequence shown here is derived from an EMBL/GenBank/DDBJ whole genome shotgun (WGS) entry which is preliminary data.</text>
</comment>
<dbReference type="CDD" id="cd17321">
    <property type="entry name" value="MFS_MMR_MDR_like"/>
    <property type="match status" value="1"/>
</dbReference>
<feature type="transmembrane region" description="Helical" evidence="7">
    <location>
        <begin position="400"/>
        <end position="417"/>
    </location>
</feature>
<keyword evidence="3" id="KW-1003">Cell membrane</keyword>
<evidence type="ECO:0000256" key="3">
    <source>
        <dbReference type="ARBA" id="ARBA00022475"/>
    </source>
</evidence>
<gene>
    <name evidence="9" type="ORF">HD601_001424</name>
</gene>
<organism evidence="9 10">
    <name type="scientific">Jiangella mangrovi</name>
    <dbReference type="NCBI Taxonomy" id="1524084"/>
    <lineage>
        <taxon>Bacteria</taxon>
        <taxon>Bacillati</taxon>
        <taxon>Actinomycetota</taxon>
        <taxon>Actinomycetes</taxon>
        <taxon>Jiangellales</taxon>
        <taxon>Jiangellaceae</taxon>
        <taxon>Jiangella</taxon>
    </lineage>
</organism>
<keyword evidence="6 7" id="KW-0472">Membrane</keyword>
<dbReference type="EMBL" id="JACHMM010000001">
    <property type="protein sequence ID" value="MBB5786849.1"/>
    <property type="molecule type" value="Genomic_DNA"/>
</dbReference>
<reference evidence="9 10" key="1">
    <citation type="submission" date="2020-08" db="EMBL/GenBank/DDBJ databases">
        <title>Sequencing the genomes of 1000 actinobacteria strains.</title>
        <authorList>
            <person name="Klenk H.-P."/>
        </authorList>
    </citation>
    <scope>NUCLEOTIDE SEQUENCE [LARGE SCALE GENOMIC DNA]</scope>
    <source>
        <strain evidence="9 10">DSM 102122</strain>
    </source>
</reference>
<evidence type="ECO:0000313" key="9">
    <source>
        <dbReference type="EMBL" id="MBB5786849.1"/>
    </source>
</evidence>
<keyword evidence="5 7" id="KW-1133">Transmembrane helix</keyword>
<dbReference type="Proteomes" id="UP000542813">
    <property type="component" value="Unassembled WGS sequence"/>
</dbReference>
<feature type="transmembrane region" description="Helical" evidence="7">
    <location>
        <begin position="76"/>
        <end position="102"/>
    </location>
</feature>
<dbReference type="Gene3D" id="1.20.1250.20">
    <property type="entry name" value="MFS general substrate transporter like domains"/>
    <property type="match status" value="1"/>
</dbReference>
<feature type="transmembrane region" description="Helical" evidence="7">
    <location>
        <begin position="226"/>
        <end position="243"/>
    </location>
</feature>
<dbReference type="InterPro" id="IPR004638">
    <property type="entry name" value="EmrB-like"/>
</dbReference>
<feature type="transmembrane region" description="Helical" evidence="7">
    <location>
        <begin position="134"/>
        <end position="152"/>
    </location>
</feature>
<evidence type="ECO:0000256" key="5">
    <source>
        <dbReference type="ARBA" id="ARBA00022989"/>
    </source>
</evidence>
<proteinExistence type="predicted"/>
<dbReference type="AlphaFoldDB" id="A0A7W9GNB3"/>
<feature type="transmembrane region" description="Helical" evidence="7">
    <location>
        <begin position="9"/>
        <end position="32"/>
    </location>
</feature>
<dbReference type="GO" id="GO:0005886">
    <property type="term" value="C:plasma membrane"/>
    <property type="evidence" value="ECO:0007669"/>
    <property type="project" value="UniProtKB-SubCell"/>
</dbReference>